<keyword evidence="6 8" id="KW-0472">Membrane</keyword>
<dbReference type="PROSITE" id="PS50011">
    <property type="entry name" value="PROTEIN_KINASE_DOM"/>
    <property type="match status" value="1"/>
</dbReference>
<evidence type="ECO:0000256" key="1">
    <source>
        <dbReference type="ARBA" id="ARBA00004370"/>
    </source>
</evidence>
<feature type="chain" id="PRO_5035448873" description="Protein kinase domain-containing protein" evidence="9">
    <location>
        <begin position="23"/>
        <end position="657"/>
    </location>
</feature>
<dbReference type="Pfam" id="PF08263">
    <property type="entry name" value="LRRNT_2"/>
    <property type="match status" value="1"/>
</dbReference>
<evidence type="ECO:0000256" key="6">
    <source>
        <dbReference type="ARBA" id="ARBA00023136"/>
    </source>
</evidence>
<dbReference type="PANTHER" id="PTHR48007">
    <property type="entry name" value="LEUCINE-RICH REPEAT RECEPTOR-LIKE PROTEIN KINASE PXC1"/>
    <property type="match status" value="1"/>
</dbReference>
<dbReference type="GO" id="GO:0016020">
    <property type="term" value="C:membrane"/>
    <property type="evidence" value="ECO:0007669"/>
    <property type="project" value="UniProtKB-SubCell"/>
</dbReference>
<dbReference type="InterPro" id="IPR032675">
    <property type="entry name" value="LRR_dom_sf"/>
</dbReference>
<dbReference type="Proteomes" id="UP000796880">
    <property type="component" value="Unassembled WGS sequence"/>
</dbReference>
<dbReference type="PANTHER" id="PTHR48007:SF53">
    <property type="entry name" value="OS01G0711200 PROTEIN"/>
    <property type="match status" value="1"/>
</dbReference>
<dbReference type="Gene3D" id="1.10.510.10">
    <property type="entry name" value="Transferase(Phosphotransferase) domain 1"/>
    <property type="match status" value="1"/>
</dbReference>
<dbReference type="Pfam" id="PF13855">
    <property type="entry name" value="LRR_8"/>
    <property type="match status" value="1"/>
</dbReference>
<feature type="signal peptide" evidence="9">
    <location>
        <begin position="1"/>
        <end position="22"/>
    </location>
</feature>
<feature type="region of interest" description="Disordered" evidence="7">
    <location>
        <begin position="634"/>
        <end position="657"/>
    </location>
</feature>
<reference evidence="11" key="1">
    <citation type="submission" date="2020-03" db="EMBL/GenBank/DDBJ databases">
        <title>A high-quality chromosome-level genome assembly of a woody plant with both climbing and erect habits, Rhamnella rubrinervis.</title>
        <authorList>
            <person name="Lu Z."/>
            <person name="Yang Y."/>
            <person name="Zhu X."/>
            <person name="Sun Y."/>
        </authorList>
    </citation>
    <scope>NUCLEOTIDE SEQUENCE</scope>
    <source>
        <strain evidence="11">BYM</strain>
        <tissue evidence="11">Leaf</tissue>
    </source>
</reference>
<dbReference type="GO" id="GO:0004672">
    <property type="term" value="F:protein kinase activity"/>
    <property type="evidence" value="ECO:0007669"/>
    <property type="project" value="InterPro"/>
</dbReference>
<dbReference type="OrthoDB" id="1890790at2759"/>
<dbReference type="SUPFAM" id="SSF56112">
    <property type="entry name" value="Protein kinase-like (PK-like)"/>
    <property type="match status" value="1"/>
</dbReference>
<keyword evidence="4" id="KW-0677">Repeat</keyword>
<keyword evidence="2" id="KW-0433">Leucine-rich repeat</keyword>
<dbReference type="InterPro" id="IPR013210">
    <property type="entry name" value="LRR_N_plant-typ"/>
</dbReference>
<gene>
    <name evidence="11" type="ORF">FNV43_RR12721</name>
</gene>
<comment type="caution">
    <text evidence="11">The sequence shown here is derived from an EMBL/GenBank/DDBJ whole genome shotgun (WGS) entry which is preliminary data.</text>
</comment>
<dbReference type="InterPro" id="IPR011009">
    <property type="entry name" value="Kinase-like_dom_sf"/>
</dbReference>
<evidence type="ECO:0000256" key="2">
    <source>
        <dbReference type="ARBA" id="ARBA00022614"/>
    </source>
</evidence>
<feature type="transmembrane region" description="Helical" evidence="8">
    <location>
        <begin position="260"/>
        <end position="281"/>
    </location>
</feature>
<dbReference type="InterPro" id="IPR046959">
    <property type="entry name" value="PRK1-6/SRF4-like"/>
</dbReference>
<dbReference type="Gene3D" id="3.30.200.20">
    <property type="entry name" value="Phosphorylase Kinase, domain 1"/>
    <property type="match status" value="1"/>
</dbReference>
<feature type="domain" description="Protein kinase" evidence="10">
    <location>
        <begin position="352"/>
        <end position="619"/>
    </location>
</feature>
<comment type="subcellular location">
    <subcellularLocation>
        <location evidence="1">Membrane</location>
    </subcellularLocation>
</comment>
<evidence type="ECO:0000256" key="3">
    <source>
        <dbReference type="ARBA" id="ARBA00022692"/>
    </source>
</evidence>
<dbReference type="SUPFAM" id="SSF52058">
    <property type="entry name" value="L domain-like"/>
    <property type="match status" value="1"/>
</dbReference>
<dbReference type="AlphaFoldDB" id="A0A8K0H886"/>
<evidence type="ECO:0000256" key="7">
    <source>
        <dbReference type="SAM" id="MobiDB-lite"/>
    </source>
</evidence>
<evidence type="ECO:0000313" key="11">
    <source>
        <dbReference type="EMBL" id="KAF3447535.1"/>
    </source>
</evidence>
<keyword evidence="12" id="KW-1185">Reference proteome</keyword>
<evidence type="ECO:0000256" key="9">
    <source>
        <dbReference type="SAM" id="SignalP"/>
    </source>
</evidence>
<dbReference type="Pfam" id="PF00560">
    <property type="entry name" value="LRR_1"/>
    <property type="match status" value="1"/>
</dbReference>
<evidence type="ECO:0000256" key="5">
    <source>
        <dbReference type="ARBA" id="ARBA00022989"/>
    </source>
</evidence>
<name>A0A8K0H886_9ROSA</name>
<evidence type="ECO:0000313" key="12">
    <source>
        <dbReference type="Proteomes" id="UP000796880"/>
    </source>
</evidence>
<keyword evidence="3 8" id="KW-0812">Transmembrane</keyword>
<accession>A0A8K0H886</accession>
<proteinExistence type="predicted"/>
<dbReference type="InterPro" id="IPR001611">
    <property type="entry name" value="Leu-rich_rpt"/>
</dbReference>
<dbReference type="Gene3D" id="3.80.10.10">
    <property type="entry name" value="Ribonuclease Inhibitor"/>
    <property type="match status" value="2"/>
</dbReference>
<sequence length="657" mass="72878">MLTYQIPLSLLIALLFVSVSLSNPDTTALLAFKASSDPANSLSSWLNSSGPCSHPWLGVTCNPRTHQVTRLVLENLNLTGSTQPLTQLAHLRLLSLKHNHLSSHSLDLSSWPNIKHLYLSHNRFRGTFPAGIFRLRRLRRLDLSYNEFSGSIPMAELAQLSHLLTLRLESNSFDGELETVSLYSYAISDFNVSSNNLSGKIPEWLSQYPTTSFAGNSLLCGKPLPYDCSNLSFHNGSVRVPAGMFDHKHRRLSNGAVRTIISIGVAAAFLATIVTLTCCWYKKRRNSGAQKTMPQCDYARKHYCGSIELKKNKGMAHGNLSCGGGSRLKEGDGMVVFEGECNGFVKVDDLLKASAQMLGKGSVGATYKVVMDDGDTVLVVKRVREIGRRKEVDGWLCYIGSLRHSNIVNLRAYHRSRNELLLVYDYLPNGSLHYLLHGNRGPGRIPLDWRTRLKLASGAAQGLAFLHGHDKSKLYHGHLSSSNIIVDHSGNARISDIGLHRFLQPSLTSNSAYTAPELVLGNSGSPRRFTHKCDVYSFGVVLLEILTGKMATDQDGETSMVKWVQSVGREEWTWEVLDFELLRYRDMEEEMMGLLQVALLCLAALPKQRPTMSMVHRMIEDIRTKGTNTILQHLSSSADGSSPNSLSDDQSAHSQFH</sequence>
<organism evidence="11 12">
    <name type="scientific">Rhamnella rubrinervis</name>
    <dbReference type="NCBI Taxonomy" id="2594499"/>
    <lineage>
        <taxon>Eukaryota</taxon>
        <taxon>Viridiplantae</taxon>
        <taxon>Streptophyta</taxon>
        <taxon>Embryophyta</taxon>
        <taxon>Tracheophyta</taxon>
        <taxon>Spermatophyta</taxon>
        <taxon>Magnoliopsida</taxon>
        <taxon>eudicotyledons</taxon>
        <taxon>Gunneridae</taxon>
        <taxon>Pentapetalae</taxon>
        <taxon>rosids</taxon>
        <taxon>fabids</taxon>
        <taxon>Rosales</taxon>
        <taxon>Rhamnaceae</taxon>
        <taxon>rhamnoid group</taxon>
        <taxon>Rhamneae</taxon>
        <taxon>Rhamnella</taxon>
    </lineage>
</organism>
<evidence type="ECO:0000259" key="10">
    <source>
        <dbReference type="PROSITE" id="PS50011"/>
    </source>
</evidence>
<evidence type="ECO:0000256" key="8">
    <source>
        <dbReference type="SAM" id="Phobius"/>
    </source>
</evidence>
<keyword evidence="5 8" id="KW-1133">Transmembrane helix</keyword>
<evidence type="ECO:0000256" key="4">
    <source>
        <dbReference type="ARBA" id="ARBA00022737"/>
    </source>
</evidence>
<dbReference type="EMBL" id="VOIH02000005">
    <property type="protein sequence ID" value="KAF3447535.1"/>
    <property type="molecule type" value="Genomic_DNA"/>
</dbReference>
<keyword evidence="9" id="KW-0732">Signal</keyword>
<dbReference type="Pfam" id="PF00069">
    <property type="entry name" value="Pkinase"/>
    <property type="match status" value="1"/>
</dbReference>
<dbReference type="GO" id="GO:0005524">
    <property type="term" value="F:ATP binding"/>
    <property type="evidence" value="ECO:0007669"/>
    <property type="project" value="InterPro"/>
</dbReference>
<protein>
    <recommendedName>
        <fullName evidence="10">Protein kinase domain-containing protein</fullName>
    </recommendedName>
</protein>
<dbReference type="InterPro" id="IPR000719">
    <property type="entry name" value="Prot_kinase_dom"/>
</dbReference>